<evidence type="ECO:0000313" key="11">
    <source>
        <dbReference type="Proteomes" id="UP000271087"/>
    </source>
</evidence>
<feature type="transmembrane region" description="Helical" evidence="8">
    <location>
        <begin position="20"/>
        <end position="40"/>
    </location>
</feature>
<dbReference type="STRING" id="42157.A0A182EGT1"/>
<dbReference type="InterPro" id="IPR044865">
    <property type="entry name" value="MRH_dom"/>
</dbReference>
<evidence type="ECO:0000256" key="7">
    <source>
        <dbReference type="ARBA" id="ARBA00041661"/>
    </source>
</evidence>
<name>A0A182EGT1_ONCOC</name>
<gene>
    <name evidence="10" type="ORF">NOO_LOCUS7305</name>
</gene>
<feature type="domain" description="MRH" evidence="9">
    <location>
        <begin position="129"/>
        <end position="257"/>
    </location>
</feature>
<dbReference type="PANTHER" id="PTHR15414">
    <property type="entry name" value="OS-9-RELATED"/>
    <property type="match status" value="1"/>
</dbReference>
<evidence type="ECO:0000256" key="2">
    <source>
        <dbReference type="ARBA" id="ARBA00022729"/>
    </source>
</evidence>
<keyword evidence="2" id="KW-0732">Signal</keyword>
<dbReference type="AlphaFoldDB" id="A0A182EGT1"/>
<keyword evidence="3" id="KW-0256">Endoplasmic reticulum</keyword>
<reference evidence="10 11" key="2">
    <citation type="submission" date="2018-08" db="EMBL/GenBank/DDBJ databases">
        <authorList>
            <person name="Laetsch R D."/>
            <person name="Stevens L."/>
            <person name="Kumar S."/>
            <person name="Blaxter L. M."/>
        </authorList>
    </citation>
    <scope>NUCLEOTIDE SEQUENCE [LARGE SCALE GENOMIC DNA]</scope>
</reference>
<dbReference type="EMBL" id="UYRW01002555">
    <property type="protein sequence ID" value="VDK85748.1"/>
    <property type="molecule type" value="Genomic_DNA"/>
</dbReference>
<dbReference type="GO" id="GO:0030968">
    <property type="term" value="P:endoplasmic reticulum unfolded protein response"/>
    <property type="evidence" value="ECO:0007669"/>
    <property type="project" value="InterPro"/>
</dbReference>
<evidence type="ECO:0000256" key="6">
    <source>
        <dbReference type="ARBA" id="ARBA00041108"/>
    </source>
</evidence>
<accession>A0A182EGT1</accession>
<evidence type="ECO:0000256" key="3">
    <source>
        <dbReference type="ARBA" id="ARBA00022824"/>
    </source>
</evidence>
<evidence type="ECO:0000256" key="5">
    <source>
        <dbReference type="ARBA" id="ARBA00037585"/>
    </source>
</evidence>
<dbReference type="GO" id="GO:0030970">
    <property type="term" value="P:retrograde protein transport, ER to cytosol"/>
    <property type="evidence" value="ECO:0007669"/>
    <property type="project" value="TreeGrafter"/>
</dbReference>
<organism evidence="12">
    <name type="scientific">Onchocerca ochengi</name>
    <name type="common">Filarial nematode worm</name>
    <dbReference type="NCBI Taxonomy" id="42157"/>
    <lineage>
        <taxon>Eukaryota</taxon>
        <taxon>Metazoa</taxon>
        <taxon>Ecdysozoa</taxon>
        <taxon>Nematoda</taxon>
        <taxon>Chromadorea</taxon>
        <taxon>Rhabditida</taxon>
        <taxon>Spirurina</taxon>
        <taxon>Spiruromorpha</taxon>
        <taxon>Filarioidea</taxon>
        <taxon>Onchocercidae</taxon>
        <taxon>Onchocerca</taxon>
    </lineage>
</organism>
<dbReference type="SUPFAM" id="SSF50911">
    <property type="entry name" value="Mannose 6-phosphate receptor domain"/>
    <property type="match status" value="2"/>
</dbReference>
<evidence type="ECO:0000256" key="1">
    <source>
        <dbReference type="ARBA" id="ARBA00004240"/>
    </source>
</evidence>
<dbReference type="Gene3D" id="2.70.130.10">
    <property type="entry name" value="Mannose-6-phosphate receptor binding domain"/>
    <property type="match status" value="2"/>
</dbReference>
<comment type="subcellular location">
    <subcellularLocation>
        <location evidence="1">Endoplasmic reticulum</location>
    </subcellularLocation>
</comment>
<dbReference type="Pfam" id="PF07915">
    <property type="entry name" value="PRKCSH"/>
    <property type="match status" value="2"/>
</dbReference>
<feature type="domain" description="MRH" evidence="9">
    <location>
        <begin position="384"/>
        <end position="510"/>
    </location>
</feature>
<dbReference type="InterPro" id="IPR012913">
    <property type="entry name" value="OS9-like_dom"/>
</dbReference>
<sequence>MLRQCQKSHIITYVRHHVDIVGSVISFMKVIICLLLLLQLDILLCTAYKAIDEPVLFRIDWKGKSAIPKYLVDVNDDWLTNQPYLHITSGNDEKYLCTLPTIPAESKQTMQSYVGPSPAELIQVLYDNRVCSYWLDVYWTYELCHGRYIMQYHDNKETQRNIRNEFYLGNYAREQSKLDDKNFDERNPPKRKINNKELPYYPITYRQGTVCDLTGKPRNTIVIYVCDPDARDQIFSFAETASCTYEMIVFTKQLCSHPSFRPLPTVDHEIVCYSKDPHKEYPKPKQLLQLEKESATTLEKEYKSTIQLEKPSVHIEKPSLHIDNNEEDENEDYGDEFDTVLITAKQAPPKSDSLRHISSTVPVEKPMIDVNELLQENRYFLNGKHCLYGGGMGWWKYEFCYGKSVIQFHDNPQGERTEVLLGLFNSDIHKHWIDDNPQKKPLKIDGRITQVSHLYAGGAFCEKTNIHRSVEVRIRCRISKGSQMAVTLYLLEPHTCQYVLGVESSRFCELLQTVDEYGLIQLPEA</sequence>
<keyword evidence="8" id="KW-0812">Transmembrane</keyword>
<proteinExistence type="predicted"/>
<dbReference type="PANTHER" id="PTHR15414:SF0">
    <property type="entry name" value="ENDOPLASMIC RETICULUM LECTIN 1"/>
    <property type="match status" value="1"/>
</dbReference>
<reference evidence="12" key="1">
    <citation type="submission" date="2016-06" db="UniProtKB">
        <authorList>
            <consortium name="WormBaseParasite"/>
        </authorList>
    </citation>
    <scope>IDENTIFICATION</scope>
</reference>
<evidence type="ECO:0000313" key="12">
    <source>
        <dbReference type="WBParaSite" id="nOo.2.0.1.t07305-RA"/>
    </source>
</evidence>
<keyword evidence="8" id="KW-1133">Transmembrane helix</keyword>
<dbReference type="PROSITE" id="PS51914">
    <property type="entry name" value="MRH"/>
    <property type="match status" value="2"/>
</dbReference>
<comment type="function">
    <text evidence="5">Probable lectin that binds selectively to improperly folded lumenal proteins. May function in endoplasmic reticulum quality control and endoplasmic reticulum-associated degradation (ERAD) of both non-glycosylated proteins and glycoproteins.</text>
</comment>
<keyword evidence="11" id="KW-1185">Reference proteome</keyword>
<evidence type="ECO:0000259" key="9">
    <source>
        <dbReference type="PROSITE" id="PS51914"/>
    </source>
</evidence>
<keyword evidence="4" id="KW-1015">Disulfide bond</keyword>
<dbReference type="GO" id="GO:0005788">
    <property type="term" value="C:endoplasmic reticulum lumen"/>
    <property type="evidence" value="ECO:0007669"/>
    <property type="project" value="TreeGrafter"/>
</dbReference>
<evidence type="ECO:0000313" key="10">
    <source>
        <dbReference type="EMBL" id="VDK85748.1"/>
    </source>
</evidence>
<dbReference type="Proteomes" id="UP000271087">
    <property type="component" value="Unassembled WGS sequence"/>
</dbReference>
<dbReference type="InterPro" id="IPR045149">
    <property type="entry name" value="OS-9-like"/>
</dbReference>
<dbReference type="InterPro" id="IPR009011">
    <property type="entry name" value="Man6P_isomerase_rcpt-bd_dom_sf"/>
</dbReference>
<evidence type="ECO:0000256" key="8">
    <source>
        <dbReference type="SAM" id="Phobius"/>
    </source>
</evidence>
<dbReference type="FunFam" id="2.70.130.10:FF:000001">
    <property type="entry name" value="Endoplasmic reticulum lectin 1"/>
    <property type="match status" value="1"/>
</dbReference>
<evidence type="ECO:0000256" key="4">
    <source>
        <dbReference type="ARBA" id="ARBA00023157"/>
    </source>
</evidence>
<dbReference type="WBParaSite" id="nOo.2.0.1.t07305-RA">
    <property type="protein sequence ID" value="nOo.2.0.1.t07305-RA"/>
    <property type="gene ID" value="nOo.2.0.1.g07305"/>
</dbReference>
<dbReference type="OrthoDB" id="239053at2759"/>
<keyword evidence="8" id="KW-0472">Membrane</keyword>
<protein>
    <recommendedName>
        <fullName evidence="6">Endoplasmic reticulum lectin 1</fullName>
    </recommendedName>
    <alternativeName>
        <fullName evidence="7">ER lectin</fullName>
    </alternativeName>
</protein>